<protein>
    <recommendedName>
        <fullName evidence="11">Glycosyltransferase RgtA/B/C/D-like domain-containing protein</fullName>
    </recommendedName>
</protein>
<dbReference type="RefSeq" id="WP_314517575.1">
    <property type="nucleotide sequence ID" value="NZ_JASJOU010000016.1"/>
</dbReference>
<feature type="transmembrane region" description="Helical" evidence="8">
    <location>
        <begin position="462"/>
        <end position="484"/>
    </location>
</feature>
<evidence type="ECO:0000313" key="9">
    <source>
        <dbReference type="EMBL" id="MDJ1505491.1"/>
    </source>
</evidence>
<dbReference type="EMBL" id="JASJOU010000016">
    <property type="protein sequence ID" value="MDJ1505491.1"/>
    <property type="molecule type" value="Genomic_DNA"/>
</dbReference>
<keyword evidence="4" id="KW-0808">Transferase</keyword>
<comment type="caution">
    <text evidence="9">The sequence shown here is derived from an EMBL/GenBank/DDBJ whole genome shotgun (WGS) entry which is preliminary data.</text>
</comment>
<keyword evidence="2" id="KW-1003">Cell membrane</keyword>
<evidence type="ECO:0000256" key="5">
    <source>
        <dbReference type="ARBA" id="ARBA00022692"/>
    </source>
</evidence>
<name>A0AAE3R889_9BACT</name>
<keyword evidence="6 8" id="KW-1133">Transmembrane helix</keyword>
<accession>A0AAE3R889</accession>
<sequence>MFYLYFFSTGVEKHSPGSLYIETFATKSYVLPIENFLKSGSYIEDVNEPVSQYIRTPGYGIFYLAFRLFSNEHTAKNLLIILQILLSGISVYYLAMTGYYIYKFSGVFYCIFGIYAVSAFVSMYDGFLISESLAISFLIFSLYSIIKLLYLPGSYRDVLIKLFWAGLFLMLSTFIRPTAAPLFLLIILFVVVRLKTLMTKQKIIAAMIFFVSIFGIIETSWLVRNYLVSGRLIPFQYNSWIHRTGDPVKDVEYHAYHWIHTVGDNSIFYEYNTLAAWFFDSGFAEKSYTPPPHIYTSAYNIDSLQMAKKKFLAYRNRFGVFSSDLSMFKSTRRHTNSADLTNEKSEAIKLNQIFTRYIDTYRHEKPFDFYILNNFRLLKIFLVHSGTGQLPMPSLAEMKQNKDFVSIFVKLSQSFLYWFILLAGIGGVIVCILKRNLQSIFLALVVIYGISIFPFFVKIIEIRFICFAYPFLAASAGICLTYVVKRKQMNLIYSKNQ</sequence>
<evidence type="ECO:0008006" key="11">
    <source>
        <dbReference type="Google" id="ProtNLM"/>
    </source>
</evidence>
<evidence type="ECO:0000256" key="6">
    <source>
        <dbReference type="ARBA" id="ARBA00022989"/>
    </source>
</evidence>
<dbReference type="AlphaFoldDB" id="A0AAE3R889"/>
<evidence type="ECO:0000256" key="3">
    <source>
        <dbReference type="ARBA" id="ARBA00022676"/>
    </source>
</evidence>
<keyword evidence="5 8" id="KW-0812">Transmembrane</keyword>
<feature type="transmembrane region" description="Helical" evidence="8">
    <location>
        <begin position="162"/>
        <end position="191"/>
    </location>
</feature>
<evidence type="ECO:0000313" key="10">
    <source>
        <dbReference type="Proteomes" id="UP001232063"/>
    </source>
</evidence>
<dbReference type="GO" id="GO:0009103">
    <property type="term" value="P:lipopolysaccharide biosynthetic process"/>
    <property type="evidence" value="ECO:0007669"/>
    <property type="project" value="UniProtKB-ARBA"/>
</dbReference>
<dbReference type="GO" id="GO:0005886">
    <property type="term" value="C:plasma membrane"/>
    <property type="evidence" value="ECO:0007669"/>
    <property type="project" value="UniProtKB-SubCell"/>
</dbReference>
<keyword evidence="10" id="KW-1185">Reference proteome</keyword>
<dbReference type="Proteomes" id="UP001232063">
    <property type="component" value="Unassembled WGS sequence"/>
</dbReference>
<evidence type="ECO:0000256" key="1">
    <source>
        <dbReference type="ARBA" id="ARBA00004651"/>
    </source>
</evidence>
<evidence type="ECO:0000256" key="8">
    <source>
        <dbReference type="SAM" id="Phobius"/>
    </source>
</evidence>
<evidence type="ECO:0000256" key="2">
    <source>
        <dbReference type="ARBA" id="ARBA00022475"/>
    </source>
</evidence>
<feature type="transmembrane region" description="Helical" evidence="8">
    <location>
        <begin position="101"/>
        <end position="121"/>
    </location>
</feature>
<keyword evidence="3" id="KW-0328">Glycosyltransferase</keyword>
<proteinExistence type="predicted"/>
<dbReference type="PANTHER" id="PTHR33908:SF11">
    <property type="entry name" value="MEMBRANE PROTEIN"/>
    <property type="match status" value="1"/>
</dbReference>
<feature type="transmembrane region" description="Helical" evidence="8">
    <location>
        <begin position="415"/>
        <end position="433"/>
    </location>
</feature>
<gene>
    <name evidence="9" type="ORF">QNI22_32845</name>
</gene>
<evidence type="ECO:0000256" key="7">
    <source>
        <dbReference type="ARBA" id="ARBA00023136"/>
    </source>
</evidence>
<feature type="transmembrane region" description="Helical" evidence="8">
    <location>
        <begin position="133"/>
        <end position="150"/>
    </location>
</feature>
<dbReference type="GO" id="GO:0016763">
    <property type="term" value="F:pentosyltransferase activity"/>
    <property type="evidence" value="ECO:0007669"/>
    <property type="project" value="TreeGrafter"/>
</dbReference>
<feature type="transmembrane region" description="Helical" evidence="8">
    <location>
        <begin position="440"/>
        <end position="456"/>
    </location>
</feature>
<comment type="subcellular location">
    <subcellularLocation>
        <location evidence="1">Cell membrane</location>
        <topology evidence="1">Multi-pass membrane protein</topology>
    </subcellularLocation>
</comment>
<organism evidence="9 10">
    <name type="scientific">Xanthocytophaga agilis</name>
    <dbReference type="NCBI Taxonomy" id="3048010"/>
    <lineage>
        <taxon>Bacteria</taxon>
        <taxon>Pseudomonadati</taxon>
        <taxon>Bacteroidota</taxon>
        <taxon>Cytophagia</taxon>
        <taxon>Cytophagales</taxon>
        <taxon>Rhodocytophagaceae</taxon>
        <taxon>Xanthocytophaga</taxon>
    </lineage>
</organism>
<reference evidence="9" key="1">
    <citation type="submission" date="2023-05" db="EMBL/GenBank/DDBJ databases">
        <authorList>
            <person name="Zhang X."/>
        </authorList>
    </citation>
    <scope>NUCLEOTIDE SEQUENCE</scope>
    <source>
        <strain evidence="9">BD1B2-1</strain>
    </source>
</reference>
<dbReference type="PANTHER" id="PTHR33908">
    <property type="entry name" value="MANNOSYLTRANSFERASE YKCB-RELATED"/>
    <property type="match status" value="1"/>
</dbReference>
<dbReference type="InterPro" id="IPR050297">
    <property type="entry name" value="LipidA_mod_glycosyltrf_83"/>
</dbReference>
<feature type="transmembrane region" description="Helical" evidence="8">
    <location>
        <begin position="77"/>
        <end position="95"/>
    </location>
</feature>
<keyword evidence="7 8" id="KW-0472">Membrane</keyword>
<feature type="transmembrane region" description="Helical" evidence="8">
    <location>
        <begin position="203"/>
        <end position="223"/>
    </location>
</feature>
<evidence type="ECO:0000256" key="4">
    <source>
        <dbReference type="ARBA" id="ARBA00022679"/>
    </source>
</evidence>